<organism evidence="1 2">
    <name type="scientific">Paramecium primaurelia</name>
    <dbReference type="NCBI Taxonomy" id="5886"/>
    <lineage>
        <taxon>Eukaryota</taxon>
        <taxon>Sar</taxon>
        <taxon>Alveolata</taxon>
        <taxon>Ciliophora</taxon>
        <taxon>Intramacronucleata</taxon>
        <taxon>Oligohymenophorea</taxon>
        <taxon>Peniculida</taxon>
        <taxon>Parameciidae</taxon>
        <taxon>Paramecium</taxon>
    </lineage>
</organism>
<dbReference type="Proteomes" id="UP000688137">
    <property type="component" value="Unassembled WGS sequence"/>
</dbReference>
<dbReference type="EMBL" id="CAJJDM010000026">
    <property type="protein sequence ID" value="CAD8058201.1"/>
    <property type="molecule type" value="Genomic_DNA"/>
</dbReference>
<reference evidence="1" key="1">
    <citation type="submission" date="2021-01" db="EMBL/GenBank/DDBJ databases">
        <authorList>
            <consortium name="Genoscope - CEA"/>
            <person name="William W."/>
        </authorList>
    </citation>
    <scope>NUCLEOTIDE SEQUENCE</scope>
</reference>
<accession>A0A8S1KUX9</accession>
<comment type="caution">
    <text evidence="1">The sequence shown here is derived from an EMBL/GenBank/DDBJ whole genome shotgun (WGS) entry which is preliminary data.</text>
</comment>
<evidence type="ECO:0000313" key="1">
    <source>
        <dbReference type="EMBL" id="CAD8058201.1"/>
    </source>
</evidence>
<keyword evidence="2" id="KW-1185">Reference proteome</keyword>
<proteinExistence type="predicted"/>
<sequence length="41" mass="5001">MKTTDYQKYLILQELYSVHSDRISEQFKQKKQQNGTQSFLF</sequence>
<protein>
    <submittedName>
        <fullName evidence="1">Uncharacterized protein</fullName>
    </submittedName>
</protein>
<dbReference type="AlphaFoldDB" id="A0A8S1KUX9"/>
<evidence type="ECO:0000313" key="2">
    <source>
        <dbReference type="Proteomes" id="UP000688137"/>
    </source>
</evidence>
<gene>
    <name evidence="1" type="ORF">PPRIM_AZ9-3.1.T0270096</name>
</gene>
<name>A0A8S1KUX9_PARPR</name>